<dbReference type="AlphaFoldDB" id="A0A0E9WCS3"/>
<dbReference type="EMBL" id="GBXM01021319">
    <property type="protein sequence ID" value="JAH87258.1"/>
    <property type="molecule type" value="Transcribed_RNA"/>
</dbReference>
<proteinExistence type="predicted"/>
<accession>A0A0E9WCS3</accession>
<organism evidence="2">
    <name type="scientific">Anguilla anguilla</name>
    <name type="common">European freshwater eel</name>
    <name type="synonym">Muraena anguilla</name>
    <dbReference type="NCBI Taxonomy" id="7936"/>
    <lineage>
        <taxon>Eukaryota</taxon>
        <taxon>Metazoa</taxon>
        <taxon>Chordata</taxon>
        <taxon>Craniata</taxon>
        <taxon>Vertebrata</taxon>
        <taxon>Euteleostomi</taxon>
        <taxon>Actinopterygii</taxon>
        <taxon>Neopterygii</taxon>
        <taxon>Teleostei</taxon>
        <taxon>Anguilliformes</taxon>
        <taxon>Anguillidae</taxon>
        <taxon>Anguilla</taxon>
    </lineage>
</organism>
<sequence length="41" mass="4374">MRTSFKLGGAHRFPKIAYMEPGITSSAHIQQPGSSDQGAGR</sequence>
<feature type="compositionally biased region" description="Polar residues" evidence="1">
    <location>
        <begin position="23"/>
        <end position="41"/>
    </location>
</feature>
<reference evidence="2" key="1">
    <citation type="submission" date="2014-11" db="EMBL/GenBank/DDBJ databases">
        <authorList>
            <person name="Amaro Gonzalez C."/>
        </authorList>
    </citation>
    <scope>NUCLEOTIDE SEQUENCE</scope>
</reference>
<evidence type="ECO:0000256" key="1">
    <source>
        <dbReference type="SAM" id="MobiDB-lite"/>
    </source>
</evidence>
<feature type="region of interest" description="Disordered" evidence="1">
    <location>
        <begin position="22"/>
        <end position="41"/>
    </location>
</feature>
<reference evidence="2" key="2">
    <citation type="journal article" date="2015" name="Fish Shellfish Immunol.">
        <title>Early steps in the European eel (Anguilla anguilla)-Vibrio vulnificus interaction in the gills: Role of the RtxA13 toxin.</title>
        <authorList>
            <person name="Callol A."/>
            <person name="Pajuelo D."/>
            <person name="Ebbesson L."/>
            <person name="Teles M."/>
            <person name="MacKenzie S."/>
            <person name="Amaro C."/>
        </authorList>
    </citation>
    <scope>NUCLEOTIDE SEQUENCE</scope>
</reference>
<evidence type="ECO:0000313" key="2">
    <source>
        <dbReference type="EMBL" id="JAH87258.1"/>
    </source>
</evidence>
<protein>
    <submittedName>
        <fullName evidence="2">Uncharacterized protein</fullName>
    </submittedName>
</protein>
<name>A0A0E9WCS3_ANGAN</name>